<sequence>MNTNDLANRLKFLRAKANYTQSYVCSKIHLSRSSYSNYENGLRVPPLDILKLLAEFYDTSLDYLVGMTDCPEKYPFASTEMYLLFATCQDMASPALNEVLSYACYRKQMEKH</sequence>
<dbReference type="InterPro" id="IPR010982">
    <property type="entry name" value="Lambda_DNA-bd_dom_sf"/>
</dbReference>
<name>A0ABS8EYG1_9FIRM</name>
<dbReference type="Proteomes" id="UP001299235">
    <property type="component" value="Unassembled WGS sequence"/>
</dbReference>
<reference evidence="3 4" key="1">
    <citation type="submission" date="2021-10" db="EMBL/GenBank/DDBJ databases">
        <title>Anaerobic single-cell dispensing facilitates the cultivation of human gut bacteria.</title>
        <authorList>
            <person name="Afrizal A."/>
        </authorList>
    </citation>
    <scope>NUCLEOTIDE SEQUENCE [LARGE SCALE GENOMIC DNA]</scope>
    <source>
        <strain evidence="3 4">CLA-AA-H246</strain>
    </source>
</reference>
<evidence type="ECO:0000313" key="4">
    <source>
        <dbReference type="Proteomes" id="UP001299235"/>
    </source>
</evidence>
<evidence type="ECO:0000259" key="2">
    <source>
        <dbReference type="PROSITE" id="PS50943"/>
    </source>
</evidence>
<evidence type="ECO:0000313" key="3">
    <source>
        <dbReference type="EMBL" id="MCC2150250.1"/>
    </source>
</evidence>
<feature type="domain" description="HTH cro/C1-type" evidence="2">
    <location>
        <begin position="10"/>
        <end position="64"/>
    </location>
</feature>
<dbReference type="CDD" id="cd00093">
    <property type="entry name" value="HTH_XRE"/>
    <property type="match status" value="1"/>
</dbReference>
<dbReference type="Pfam" id="PF01381">
    <property type="entry name" value="HTH_3"/>
    <property type="match status" value="1"/>
</dbReference>
<comment type="caution">
    <text evidence="3">The sequence shown here is derived from an EMBL/GenBank/DDBJ whole genome shotgun (WGS) entry which is preliminary data.</text>
</comment>
<dbReference type="EMBL" id="JAJEQE010000064">
    <property type="protein sequence ID" value="MCC2150250.1"/>
    <property type="molecule type" value="Genomic_DNA"/>
</dbReference>
<accession>A0ABS8EYG1</accession>
<organism evidence="3 4">
    <name type="scientific">Hominisplanchenecus faecis</name>
    <dbReference type="NCBI Taxonomy" id="2885351"/>
    <lineage>
        <taxon>Bacteria</taxon>
        <taxon>Bacillati</taxon>
        <taxon>Bacillota</taxon>
        <taxon>Clostridia</taxon>
        <taxon>Lachnospirales</taxon>
        <taxon>Lachnospiraceae</taxon>
        <taxon>Hominisplanchenecus</taxon>
    </lineage>
</organism>
<keyword evidence="4" id="KW-1185">Reference proteome</keyword>
<dbReference type="PROSITE" id="PS50943">
    <property type="entry name" value="HTH_CROC1"/>
    <property type="match status" value="1"/>
</dbReference>
<keyword evidence="1" id="KW-0238">DNA-binding</keyword>
<dbReference type="Gene3D" id="1.10.260.40">
    <property type="entry name" value="lambda repressor-like DNA-binding domains"/>
    <property type="match status" value="1"/>
</dbReference>
<dbReference type="SUPFAM" id="SSF47413">
    <property type="entry name" value="lambda repressor-like DNA-binding domains"/>
    <property type="match status" value="1"/>
</dbReference>
<dbReference type="PANTHER" id="PTHR46558:SF11">
    <property type="entry name" value="HTH-TYPE TRANSCRIPTIONAL REGULATOR XRE"/>
    <property type="match status" value="1"/>
</dbReference>
<dbReference type="SMART" id="SM00530">
    <property type="entry name" value="HTH_XRE"/>
    <property type="match status" value="1"/>
</dbReference>
<dbReference type="RefSeq" id="WP_248836017.1">
    <property type="nucleotide sequence ID" value="NZ_JAJEQE010000064.1"/>
</dbReference>
<gene>
    <name evidence="3" type="ORF">LKD42_13545</name>
</gene>
<proteinExistence type="predicted"/>
<dbReference type="InterPro" id="IPR001387">
    <property type="entry name" value="Cro/C1-type_HTH"/>
</dbReference>
<protein>
    <submittedName>
        <fullName evidence="3">Helix-turn-helix domain-containing protein</fullName>
    </submittedName>
</protein>
<dbReference type="PANTHER" id="PTHR46558">
    <property type="entry name" value="TRACRIPTIONAL REGULATORY PROTEIN-RELATED-RELATED"/>
    <property type="match status" value="1"/>
</dbReference>
<evidence type="ECO:0000256" key="1">
    <source>
        <dbReference type="ARBA" id="ARBA00023125"/>
    </source>
</evidence>